<evidence type="ECO:0000256" key="4">
    <source>
        <dbReference type="ARBA" id="ARBA00023065"/>
    </source>
</evidence>
<dbReference type="SUPFAM" id="SSF47928">
    <property type="entry name" value="N-terminal domain of the delta subunit of the F1F0-ATP synthase"/>
    <property type="match status" value="1"/>
</dbReference>
<keyword evidence="6" id="KW-0066">ATP synthesis</keyword>
<dbReference type="Pfam" id="PF00213">
    <property type="entry name" value="OSCP"/>
    <property type="match status" value="1"/>
</dbReference>
<protein>
    <submittedName>
        <fullName evidence="7">ATP synthase F0F1 subunit delta</fullName>
    </submittedName>
</protein>
<evidence type="ECO:0000256" key="6">
    <source>
        <dbReference type="ARBA" id="ARBA00023310"/>
    </source>
</evidence>
<evidence type="ECO:0000313" key="7">
    <source>
        <dbReference type="EMBL" id="SUM34245.1"/>
    </source>
</evidence>
<dbReference type="EMBL" id="UHDK01000001">
    <property type="protein sequence ID" value="SUM34245.1"/>
    <property type="molecule type" value="Genomic_DNA"/>
</dbReference>
<evidence type="ECO:0000256" key="1">
    <source>
        <dbReference type="ARBA" id="ARBA00004370"/>
    </source>
</evidence>
<dbReference type="AlphaFoldDB" id="A0A380FJU9"/>
<sequence>MAKIAKKYAKALFDTAVDHNELETMYESFSTIDSAVEPETTKLKELDEDPQKDAEQRIRFCDVSLWRNESVFT</sequence>
<keyword evidence="5" id="KW-0472">Membrane</keyword>
<name>A0A380FJU9_STAGA</name>
<organism evidence="7 8">
    <name type="scientific">Staphylococcus gallinarum</name>
    <dbReference type="NCBI Taxonomy" id="1293"/>
    <lineage>
        <taxon>Bacteria</taxon>
        <taxon>Bacillati</taxon>
        <taxon>Bacillota</taxon>
        <taxon>Bacilli</taxon>
        <taxon>Bacillales</taxon>
        <taxon>Staphylococcaceae</taxon>
        <taxon>Staphylococcus</taxon>
    </lineage>
</organism>
<evidence type="ECO:0000256" key="2">
    <source>
        <dbReference type="ARBA" id="ARBA00022448"/>
    </source>
</evidence>
<keyword evidence="2" id="KW-0813">Transport</keyword>
<reference evidence="7 8" key="1">
    <citation type="submission" date="2018-06" db="EMBL/GenBank/DDBJ databases">
        <authorList>
            <consortium name="Pathogen Informatics"/>
            <person name="Doyle S."/>
        </authorList>
    </citation>
    <scope>NUCLEOTIDE SEQUENCE [LARGE SCALE GENOMIC DNA]</scope>
    <source>
        <strain evidence="7 8">NCTC12195</strain>
    </source>
</reference>
<dbReference type="GO" id="GO:0046933">
    <property type="term" value="F:proton-transporting ATP synthase activity, rotational mechanism"/>
    <property type="evidence" value="ECO:0007669"/>
    <property type="project" value="InterPro"/>
</dbReference>
<dbReference type="Proteomes" id="UP000255277">
    <property type="component" value="Unassembled WGS sequence"/>
</dbReference>
<keyword evidence="3" id="KW-0375">Hydrogen ion transport</keyword>
<evidence type="ECO:0000256" key="3">
    <source>
        <dbReference type="ARBA" id="ARBA00022781"/>
    </source>
</evidence>
<dbReference type="Gene3D" id="1.10.520.20">
    <property type="entry name" value="N-terminal domain of the delta subunit of the F1F0-ATP synthase"/>
    <property type="match status" value="1"/>
</dbReference>
<dbReference type="STRING" id="1293.SH09_10175"/>
<dbReference type="InterPro" id="IPR000711">
    <property type="entry name" value="ATPase_OSCP/dsu"/>
</dbReference>
<dbReference type="InterPro" id="IPR026015">
    <property type="entry name" value="ATP_synth_OSCP/delta_N_sf"/>
</dbReference>
<accession>A0A380FJU9</accession>
<keyword evidence="4" id="KW-0406">Ion transport</keyword>
<evidence type="ECO:0000256" key="5">
    <source>
        <dbReference type="ARBA" id="ARBA00023136"/>
    </source>
</evidence>
<proteinExistence type="predicted"/>
<gene>
    <name evidence="7" type="primary">atpH_2</name>
    <name evidence="7" type="ORF">NCTC12195_03760</name>
</gene>
<evidence type="ECO:0000313" key="8">
    <source>
        <dbReference type="Proteomes" id="UP000255277"/>
    </source>
</evidence>
<dbReference type="GO" id="GO:0016020">
    <property type="term" value="C:membrane"/>
    <property type="evidence" value="ECO:0007669"/>
    <property type="project" value="UniProtKB-SubCell"/>
</dbReference>
<comment type="subcellular location">
    <subcellularLocation>
        <location evidence="1">Membrane</location>
    </subcellularLocation>
</comment>